<dbReference type="EMBL" id="LYBM01000005">
    <property type="protein sequence ID" value="ODA35281.1"/>
    <property type="molecule type" value="Genomic_DNA"/>
</dbReference>
<evidence type="ECO:0000259" key="1">
    <source>
        <dbReference type="Pfam" id="PF03724"/>
    </source>
</evidence>
<evidence type="ECO:0000313" key="3">
    <source>
        <dbReference type="Proteomes" id="UP000094936"/>
    </source>
</evidence>
<dbReference type="STRING" id="1080227.A8L45_04895"/>
<feature type="domain" description="DUF306" evidence="1">
    <location>
        <begin position="23"/>
        <end position="125"/>
    </location>
</feature>
<gene>
    <name evidence="2" type="ORF">A8L45_04895</name>
</gene>
<dbReference type="InterPro" id="IPR053147">
    <property type="entry name" value="Hsp_HslJ-like"/>
</dbReference>
<proteinExistence type="predicted"/>
<reference evidence="2 3" key="1">
    <citation type="submission" date="2016-05" db="EMBL/GenBank/DDBJ databases">
        <title>Genomic Taxonomy of the Vibrionaceae.</title>
        <authorList>
            <person name="Gomez-Gil B."/>
            <person name="Enciso-Ibarra J."/>
        </authorList>
    </citation>
    <scope>NUCLEOTIDE SEQUENCE [LARGE SCALE GENOMIC DNA]</scope>
    <source>
        <strain evidence="2 3">CAIM 1920</strain>
    </source>
</reference>
<sequence>MNHSEKTASTATKEDMMDVSKTNLQHHHWVLTKINGEPVNSSEGFSAPTLEIGEAFTANGNGGCNRYFGQAELQDGMFRVQSMASTMMACPEQEMEIENIVTDTLSEWSRVTLTKNHIYLNGKASLEFRLQDWVY</sequence>
<dbReference type="Proteomes" id="UP000094936">
    <property type="component" value="Unassembled WGS sequence"/>
</dbReference>
<dbReference type="Pfam" id="PF03724">
    <property type="entry name" value="META"/>
    <property type="match status" value="1"/>
</dbReference>
<dbReference type="Gene3D" id="2.40.128.270">
    <property type="match status" value="1"/>
</dbReference>
<dbReference type="InterPro" id="IPR038670">
    <property type="entry name" value="HslJ-like_sf"/>
</dbReference>
<keyword evidence="3" id="KW-1185">Reference proteome</keyword>
<evidence type="ECO:0000313" key="2">
    <source>
        <dbReference type="EMBL" id="ODA35281.1"/>
    </source>
</evidence>
<dbReference type="InterPro" id="IPR005184">
    <property type="entry name" value="DUF306_Meta_HslJ"/>
</dbReference>
<comment type="caution">
    <text evidence="2">The sequence shown here is derived from an EMBL/GenBank/DDBJ whole genome shotgun (WGS) entry which is preliminary data.</text>
</comment>
<name>A0A1C3EPW4_9GAMM</name>
<organism evidence="2 3">
    <name type="scientific">Veronia pacifica</name>
    <dbReference type="NCBI Taxonomy" id="1080227"/>
    <lineage>
        <taxon>Bacteria</taxon>
        <taxon>Pseudomonadati</taxon>
        <taxon>Pseudomonadota</taxon>
        <taxon>Gammaproteobacteria</taxon>
        <taxon>Vibrionales</taxon>
        <taxon>Vibrionaceae</taxon>
        <taxon>Veronia</taxon>
    </lineage>
</organism>
<dbReference type="PANTHER" id="PTHR35535:SF1">
    <property type="entry name" value="HEAT SHOCK PROTEIN HSLJ"/>
    <property type="match status" value="1"/>
</dbReference>
<accession>A0A1C3EPW4</accession>
<protein>
    <submittedName>
        <fullName evidence="2">Heat-shock protein HslJ</fullName>
    </submittedName>
</protein>
<dbReference type="PANTHER" id="PTHR35535">
    <property type="entry name" value="HEAT SHOCK PROTEIN HSLJ"/>
    <property type="match status" value="1"/>
</dbReference>
<dbReference type="AlphaFoldDB" id="A0A1C3EPW4"/>
<dbReference type="OrthoDB" id="5600341at2"/>